<dbReference type="InterPro" id="IPR022716">
    <property type="entry name" value="Gcn1_N"/>
</dbReference>
<dbReference type="Pfam" id="PF24993">
    <property type="entry name" value="GNC1_N"/>
    <property type="match status" value="1"/>
</dbReference>
<evidence type="ECO:0000313" key="5">
    <source>
        <dbReference type="Proteomes" id="UP001152024"/>
    </source>
</evidence>
<gene>
    <name evidence="4" type="primary">GCN1_3</name>
    <name evidence="4" type="ORF">NW768_005511</name>
</gene>
<dbReference type="Proteomes" id="UP001152024">
    <property type="component" value="Unassembled WGS sequence"/>
</dbReference>
<accession>A0ABQ8RG15</accession>
<name>A0ABQ8RG15_FUSEQ</name>
<dbReference type="InterPro" id="IPR016024">
    <property type="entry name" value="ARM-type_fold"/>
</dbReference>
<organism evidence="4 5">
    <name type="scientific">Fusarium equiseti</name>
    <name type="common">Fusarium scirpi</name>
    <dbReference type="NCBI Taxonomy" id="61235"/>
    <lineage>
        <taxon>Eukaryota</taxon>
        <taxon>Fungi</taxon>
        <taxon>Dikarya</taxon>
        <taxon>Ascomycota</taxon>
        <taxon>Pezizomycotina</taxon>
        <taxon>Sordariomycetes</taxon>
        <taxon>Hypocreomycetidae</taxon>
        <taxon>Hypocreales</taxon>
        <taxon>Nectriaceae</taxon>
        <taxon>Fusarium</taxon>
        <taxon>Fusarium incarnatum-equiseti species complex</taxon>
    </lineage>
</organism>
<dbReference type="Pfam" id="PF12074">
    <property type="entry name" value="Gcn1_N"/>
    <property type="match status" value="1"/>
</dbReference>
<dbReference type="PANTHER" id="PTHR23346">
    <property type="entry name" value="TRANSLATIONAL ACTIVATOR GCN1-RELATED"/>
    <property type="match status" value="1"/>
</dbReference>
<evidence type="ECO:0000259" key="3">
    <source>
        <dbReference type="Pfam" id="PF24993"/>
    </source>
</evidence>
<keyword evidence="1" id="KW-0677">Repeat</keyword>
<dbReference type="SUPFAM" id="SSF48371">
    <property type="entry name" value="ARM repeat"/>
    <property type="match status" value="1"/>
</dbReference>
<keyword evidence="5" id="KW-1185">Reference proteome</keyword>
<dbReference type="InterPro" id="IPR056810">
    <property type="entry name" value="GNC1-like_N"/>
</dbReference>
<dbReference type="PANTHER" id="PTHR23346:SF7">
    <property type="entry name" value="STALLED RIBOSOME SENSOR GCN1"/>
    <property type="match status" value="1"/>
</dbReference>
<evidence type="ECO:0000259" key="2">
    <source>
        <dbReference type="Pfam" id="PF12074"/>
    </source>
</evidence>
<evidence type="ECO:0000313" key="4">
    <source>
        <dbReference type="EMBL" id="KAJ4133919.1"/>
    </source>
</evidence>
<protein>
    <submittedName>
        <fullName evidence="4">Translational activator of GCN4</fullName>
    </submittedName>
</protein>
<evidence type="ECO:0000256" key="1">
    <source>
        <dbReference type="ARBA" id="ARBA00022737"/>
    </source>
</evidence>
<sequence>MSNGDSSQTGDQANLDITAVKQALASSSTNVRITQLRFIEEKLTQKSLDNASIARLTQLLFGTYAFYADRQSRLSVQKCLVALISAGVDSKTIAPLITALRKESQKHGIAPTNAFVLVEWCSLFMQHLDTSLWDQFASDIILTDADALDKCHQPASRKSVAHSAIIVTRRGFRKLLSSPESSEKRLSSSVDILATKGAQSTPRNAVLLGVIAGVSARKDHLRPVLDTLKPKYYDFFTREIIGSRVAVPEHVVLGLGDFFASFATPEEFSKELVPALEKGLLRAPEVILGGVVTPLVRTLPDSFDLSKVLEQKLLKPLLSNAKSTNAAIRAGALDAFRALVQRSNDTASLEKVVNEIASPLKAGKLASPDHRILHAQMLESTPLSTSSAEQIASAVATIAAKEGNESALASETSALANAVAFLLAQDSEVPKSVLESVTKGLAEKKIPSRKYWLLRVGSILQPLAEAQSVSPGMIAFVEAVVPKFVTTFTEVTANAASAAQSGLVVGAYILTAVGPHIYRLLPGSTAESCLTKASVTKQSLSLDPKSSFLLSHRIYSKVSANEDLGWFARALSSVFQSLEQNGDKQVALAWSEAFIHLIIAHSVPATVQQETSKLLSDLYVRNPRSVSTCIINGLWDHLERVGSGEKDQSSNAHNLIQVVRSICLTPTDIEKSGQCVAKEDLEFQANSLLVLARPELIPRASWIDLCLRMELDPGNLVTKYQDELMNEIEARTSFNQKVCRTIATCIRKLDNLANEVLE</sequence>
<dbReference type="EMBL" id="JAOQBH010000007">
    <property type="protein sequence ID" value="KAJ4133919.1"/>
    <property type="molecule type" value="Genomic_DNA"/>
</dbReference>
<feature type="domain" description="Stalled ribosome sensor GCN1-like N-terminal" evidence="3">
    <location>
        <begin position="229"/>
        <end position="364"/>
    </location>
</feature>
<reference evidence="4" key="1">
    <citation type="submission" date="2022-09" db="EMBL/GenBank/DDBJ databases">
        <title>Fusarium specimens isolated from Avocado Roots.</title>
        <authorList>
            <person name="Stajich J."/>
            <person name="Roper C."/>
            <person name="Heimlech-Rivalta G."/>
        </authorList>
    </citation>
    <scope>NUCLEOTIDE SEQUENCE</scope>
    <source>
        <strain evidence="4">CF00095</strain>
    </source>
</reference>
<comment type="caution">
    <text evidence="4">The sequence shown here is derived from an EMBL/GenBank/DDBJ whole genome shotgun (WGS) entry which is preliminary data.</text>
</comment>
<proteinExistence type="predicted"/>
<feature type="domain" description="Gcn1 N-terminal" evidence="2">
    <location>
        <begin position="368"/>
        <end position="720"/>
    </location>
</feature>